<organism evidence="1 2">
    <name type="scientific">Portunus trituberculatus</name>
    <name type="common">Swimming crab</name>
    <name type="synonym">Neptunus trituberculatus</name>
    <dbReference type="NCBI Taxonomy" id="210409"/>
    <lineage>
        <taxon>Eukaryota</taxon>
        <taxon>Metazoa</taxon>
        <taxon>Ecdysozoa</taxon>
        <taxon>Arthropoda</taxon>
        <taxon>Crustacea</taxon>
        <taxon>Multicrustacea</taxon>
        <taxon>Malacostraca</taxon>
        <taxon>Eumalacostraca</taxon>
        <taxon>Eucarida</taxon>
        <taxon>Decapoda</taxon>
        <taxon>Pleocyemata</taxon>
        <taxon>Brachyura</taxon>
        <taxon>Eubrachyura</taxon>
        <taxon>Portunoidea</taxon>
        <taxon>Portunidae</taxon>
        <taxon>Portuninae</taxon>
        <taxon>Portunus</taxon>
    </lineage>
</organism>
<accession>A0A5B7K642</accession>
<dbReference type="AlphaFoldDB" id="A0A5B7K642"/>
<dbReference type="Proteomes" id="UP000324222">
    <property type="component" value="Unassembled WGS sequence"/>
</dbReference>
<gene>
    <name evidence="1" type="ORF">E2C01_096265</name>
</gene>
<sequence length="71" mass="8419">MDSFRTFTRNNFSVPVIKINNLGAVKGEKGNSEYRWERRRCGGSMAGKRRQVRMARVRERLRQCIRDDEVE</sequence>
<evidence type="ECO:0000313" key="1">
    <source>
        <dbReference type="EMBL" id="MPD00768.1"/>
    </source>
</evidence>
<dbReference type="EMBL" id="VSRR010124324">
    <property type="protein sequence ID" value="MPD00768.1"/>
    <property type="molecule type" value="Genomic_DNA"/>
</dbReference>
<comment type="caution">
    <text evidence="1">The sequence shown here is derived from an EMBL/GenBank/DDBJ whole genome shotgun (WGS) entry which is preliminary data.</text>
</comment>
<name>A0A5B7K642_PORTR</name>
<evidence type="ECO:0000313" key="2">
    <source>
        <dbReference type="Proteomes" id="UP000324222"/>
    </source>
</evidence>
<reference evidence="1 2" key="1">
    <citation type="submission" date="2019-05" db="EMBL/GenBank/DDBJ databases">
        <title>Another draft genome of Portunus trituberculatus and its Hox gene families provides insights of decapod evolution.</title>
        <authorList>
            <person name="Jeong J.-H."/>
            <person name="Song I."/>
            <person name="Kim S."/>
            <person name="Choi T."/>
            <person name="Kim D."/>
            <person name="Ryu S."/>
            <person name="Kim W."/>
        </authorList>
    </citation>
    <scope>NUCLEOTIDE SEQUENCE [LARGE SCALE GENOMIC DNA]</scope>
    <source>
        <tissue evidence="1">Muscle</tissue>
    </source>
</reference>
<proteinExistence type="predicted"/>
<protein>
    <submittedName>
        <fullName evidence="1">Uncharacterized protein</fullName>
    </submittedName>
</protein>
<keyword evidence="2" id="KW-1185">Reference proteome</keyword>